<sequence>MKTHSTVTFTRQFFWGFVITSLTLPIGFTPCWSQESQPTDRFGFPVATGLDVSVVLHAERDPAVSDSLLTAVQNRVERLFVTVLGAGATVDIVSRPAVDEWLGRNSIEQLTAAQCRLLGLDGDEKTIVLSIEYRNGSFYIHAGEFDRHFDQFGPIESAEVVQRDMLDEAAARLAMNCWTPVGQIVSTQDDKFVVHFANLPRLLSTSKLSRLDQGAVLQLYRETINDNQLRQDAHPSQFLAIESLGANAVVAAPIGDAWDRDWFQYLDDARARYLVRRVTPRTGVSRLQVLLTGTVPDQPDILAPRGGCDVYLHDQPSPRLKINSNIAAVTQRNGLAEFQVDHPKPIFVTVAYENQAITQPFVRGVSPEPLIFQFRYLGNQGDYLTSLKGLHDQLRANAAKINQLVATISNKAKESDEQTIRQLSNEALQLANVDSLVDQAEAIDEAAKVENLDLSEAMKSFRKTIDDMNAQTARLRADMAMAERFAAAESSLKTIQEAFDAMRWAEALALLERFAVEFPGHPQSGKLDRFRSAARAVNSTHAAARQRILDARTAQDISALTARWSAISQAIENLLSHDDALYLSHVNQMRDRWQQLVNDEIQSIKSDNVAAAALQGSAQDKAVAVLKQRVADLSPVRQDLERLGPQILAAAQKSKDLLAQ</sequence>
<gene>
    <name evidence="1" type="ORF">Pla52n_13420</name>
</gene>
<dbReference type="RefSeq" id="WP_146518848.1">
    <property type="nucleotide sequence ID" value="NZ_CP151726.1"/>
</dbReference>
<accession>A0A5C6B1E0</accession>
<name>A0A5C6B1E0_9BACT</name>
<proteinExistence type="predicted"/>
<comment type="caution">
    <text evidence="1">The sequence shown here is derived from an EMBL/GenBank/DDBJ whole genome shotgun (WGS) entry which is preliminary data.</text>
</comment>
<dbReference type="EMBL" id="SJPN01000002">
    <property type="protein sequence ID" value="TWU05627.1"/>
    <property type="molecule type" value="Genomic_DNA"/>
</dbReference>
<keyword evidence="2" id="KW-1185">Reference proteome</keyword>
<dbReference type="AlphaFoldDB" id="A0A5C6B1E0"/>
<dbReference type="Proteomes" id="UP000320176">
    <property type="component" value="Unassembled WGS sequence"/>
</dbReference>
<organism evidence="1 2">
    <name type="scientific">Stieleria varia</name>
    <dbReference type="NCBI Taxonomy" id="2528005"/>
    <lineage>
        <taxon>Bacteria</taxon>
        <taxon>Pseudomonadati</taxon>
        <taxon>Planctomycetota</taxon>
        <taxon>Planctomycetia</taxon>
        <taxon>Pirellulales</taxon>
        <taxon>Pirellulaceae</taxon>
        <taxon>Stieleria</taxon>
    </lineage>
</organism>
<evidence type="ECO:0000313" key="2">
    <source>
        <dbReference type="Proteomes" id="UP000320176"/>
    </source>
</evidence>
<reference evidence="1 2" key="1">
    <citation type="submission" date="2019-02" db="EMBL/GenBank/DDBJ databases">
        <title>Deep-cultivation of Planctomycetes and their phenomic and genomic characterization uncovers novel biology.</title>
        <authorList>
            <person name="Wiegand S."/>
            <person name="Jogler M."/>
            <person name="Boedeker C."/>
            <person name="Pinto D."/>
            <person name="Vollmers J."/>
            <person name="Rivas-Marin E."/>
            <person name="Kohn T."/>
            <person name="Peeters S.H."/>
            <person name="Heuer A."/>
            <person name="Rast P."/>
            <person name="Oberbeckmann S."/>
            <person name="Bunk B."/>
            <person name="Jeske O."/>
            <person name="Meyerdierks A."/>
            <person name="Storesund J.E."/>
            <person name="Kallscheuer N."/>
            <person name="Luecker S."/>
            <person name="Lage O.M."/>
            <person name="Pohl T."/>
            <person name="Merkel B.J."/>
            <person name="Hornburger P."/>
            <person name="Mueller R.-W."/>
            <person name="Bruemmer F."/>
            <person name="Labrenz M."/>
            <person name="Spormann A.M."/>
            <person name="Op Den Camp H."/>
            <person name="Overmann J."/>
            <person name="Amann R."/>
            <person name="Jetten M.S.M."/>
            <person name="Mascher T."/>
            <person name="Medema M.H."/>
            <person name="Devos D.P."/>
            <person name="Kaster A.-K."/>
            <person name="Ovreas L."/>
            <person name="Rohde M."/>
            <person name="Galperin M.Y."/>
            <person name="Jogler C."/>
        </authorList>
    </citation>
    <scope>NUCLEOTIDE SEQUENCE [LARGE SCALE GENOMIC DNA]</scope>
    <source>
        <strain evidence="1 2">Pla52n</strain>
    </source>
</reference>
<evidence type="ECO:0000313" key="1">
    <source>
        <dbReference type="EMBL" id="TWU05627.1"/>
    </source>
</evidence>
<protein>
    <submittedName>
        <fullName evidence="1">Uncharacterized protein</fullName>
    </submittedName>
</protein>